<dbReference type="Proteomes" id="UP000189795">
    <property type="component" value="Unassembled WGS sequence"/>
</dbReference>
<keyword evidence="4" id="KW-0949">S-adenosyl-L-methionine</keyword>
<dbReference type="EMBL" id="MWVS01000120">
    <property type="protein sequence ID" value="OPG87615.1"/>
    <property type="molecule type" value="Genomic_DNA"/>
</dbReference>
<accession>A0A1V4FIW8</accession>
<sequence>MQTDNEKYNETVQPNTAFLNELKAKLPEFFTKEGSFDLDKFKNQLKDKNINELSEGYQLDFIGKDYARRQAGEMPSTVIVPDEKQNQGEGKNSKNLFFTGDNLEVLRHLQNNYQNKIDVIYIDPPYNTGSDGFVYPDSFEYSDDKLKDMFGLDDDQVERLKSIQGKSSHSAWLTFMYPRLVLAKRVLSPDGVIFISIDDNEQANLTMLMNEIFGDINLVANIHCQLSTTQGMKVRAAKQGNIVKNAEYILCYTKNGRKNVAKHPIYDFRPEYDEHYSLYKKDDGTICHLSDVYDYHYPKDLNTKEPLGLGEAYEKSDDFKNFVRSHLANIVRSDKIGNIFDTESLSNGKWKKVEHNNRTYFLTVDSKGKMKQLLLLKDSWGTADDFYKNEGLRKIRGNWWPDFYIDMGNVSKEGGVKFNNGKKPVRLIYQLIKMVSNKNDIILDFFAGSATTADAVMRLNATDNGNRKFIMIQLPVKTYHENKDGKRIPTKGGVEAFKEGYKSIDEISRKRIEISAGTIVKNKGLSLPKDFDGSFKHYRVVKPVKQTLEDIEDFDLNNTNLFTDMVDGFSSKSLGIEGNATGEDTILTTWLAKDGYPFDADVQDINFGNYTAHKVEDNRLYLINEGWGSNQTKELLNQLGTHQLEIQSVVLFGYSFNVAELRELENGLKQLDSKVTLIKRY</sequence>
<evidence type="ECO:0000313" key="8">
    <source>
        <dbReference type="EMBL" id="OPG87615.1"/>
    </source>
</evidence>
<dbReference type="SUPFAM" id="SSF53335">
    <property type="entry name" value="S-adenosyl-L-methionine-dependent methyltransferases"/>
    <property type="match status" value="1"/>
</dbReference>
<comment type="caution">
    <text evidence="8">The sequence shown here is derived from an EMBL/GenBank/DDBJ whole genome shotgun (WGS) entry which is preliminary data.</text>
</comment>
<feature type="domain" description="DNA methylase N-4/N-6" evidence="6">
    <location>
        <begin position="117"/>
        <end position="472"/>
    </location>
</feature>
<evidence type="ECO:0000256" key="3">
    <source>
        <dbReference type="ARBA" id="ARBA00022679"/>
    </source>
</evidence>
<dbReference type="AlphaFoldDB" id="A0A1V4FIW8"/>
<evidence type="ECO:0000256" key="2">
    <source>
        <dbReference type="ARBA" id="ARBA00022603"/>
    </source>
</evidence>
<evidence type="ECO:0000259" key="6">
    <source>
        <dbReference type="Pfam" id="PF01555"/>
    </source>
</evidence>
<keyword evidence="5" id="KW-0680">Restriction system</keyword>
<dbReference type="REBASE" id="197502">
    <property type="entry name" value="M.Lre8605ORF10160P"/>
</dbReference>
<dbReference type="InterPro" id="IPR029063">
    <property type="entry name" value="SAM-dependent_MTases_sf"/>
</dbReference>
<organism evidence="8 9">
    <name type="scientific">Limosilactobacillus reuteri</name>
    <name type="common">Lactobacillus reuteri</name>
    <dbReference type="NCBI Taxonomy" id="1598"/>
    <lineage>
        <taxon>Bacteria</taxon>
        <taxon>Bacillati</taxon>
        <taxon>Bacillota</taxon>
        <taxon>Bacilli</taxon>
        <taxon>Lactobacillales</taxon>
        <taxon>Lactobacillaceae</taxon>
        <taxon>Limosilactobacillus</taxon>
    </lineage>
</organism>
<dbReference type="Pfam" id="PF18273">
    <property type="entry name" value="T3RM_EcoP15I_C"/>
    <property type="match status" value="1"/>
</dbReference>
<evidence type="ECO:0000313" key="9">
    <source>
        <dbReference type="Proteomes" id="UP000189795"/>
    </source>
</evidence>
<keyword evidence="2 8" id="KW-0489">Methyltransferase</keyword>
<dbReference type="GO" id="GO:0032259">
    <property type="term" value="P:methylation"/>
    <property type="evidence" value="ECO:0007669"/>
    <property type="project" value="UniProtKB-KW"/>
</dbReference>
<dbReference type="PIRSF" id="PIRSF015855">
    <property type="entry name" value="TypeIII_Mtase_mKpnI"/>
    <property type="match status" value="1"/>
</dbReference>
<evidence type="ECO:0000256" key="4">
    <source>
        <dbReference type="ARBA" id="ARBA00022691"/>
    </source>
</evidence>
<dbReference type="GO" id="GO:0003677">
    <property type="term" value="F:DNA binding"/>
    <property type="evidence" value="ECO:0007669"/>
    <property type="project" value="InterPro"/>
</dbReference>
<dbReference type="InterPro" id="IPR002052">
    <property type="entry name" value="DNA_methylase_N6_adenine_CS"/>
</dbReference>
<proteinExistence type="inferred from homology"/>
<dbReference type="GO" id="GO:0009307">
    <property type="term" value="P:DNA restriction-modification system"/>
    <property type="evidence" value="ECO:0007669"/>
    <property type="project" value="UniProtKB-KW"/>
</dbReference>
<dbReference type="GO" id="GO:0008170">
    <property type="term" value="F:N-methyltransferase activity"/>
    <property type="evidence" value="ECO:0007669"/>
    <property type="project" value="InterPro"/>
</dbReference>
<dbReference type="RefSeq" id="WP_079376277.1">
    <property type="nucleotide sequence ID" value="NZ_MWVS01000120.1"/>
</dbReference>
<feature type="domain" description="Type III R-M EcoP15I C-terminal" evidence="7">
    <location>
        <begin position="582"/>
        <end position="676"/>
    </location>
</feature>
<dbReference type="InterPro" id="IPR002295">
    <property type="entry name" value="N4/N6-MTase_EcoPI_Mod-like"/>
</dbReference>
<evidence type="ECO:0000256" key="5">
    <source>
        <dbReference type="ARBA" id="ARBA00022747"/>
    </source>
</evidence>
<evidence type="ECO:0000259" key="7">
    <source>
        <dbReference type="Pfam" id="PF18273"/>
    </source>
</evidence>
<dbReference type="PROSITE" id="PS00092">
    <property type="entry name" value="N6_MTASE"/>
    <property type="match status" value="1"/>
</dbReference>
<keyword evidence="3 8" id="KW-0808">Transferase</keyword>
<dbReference type="PRINTS" id="PR00506">
    <property type="entry name" value="D21N6MTFRASE"/>
</dbReference>
<evidence type="ECO:0000256" key="1">
    <source>
        <dbReference type="ARBA" id="ARBA00006594"/>
    </source>
</evidence>
<reference evidence="8 9" key="1">
    <citation type="submission" date="2017-03" db="EMBL/GenBank/DDBJ databases">
        <title>Antibiotic resistance of probiotic microorganisms.</title>
        <authorList>
            <person name="Sanudo A.I."/>
            <person name="Olivares M."/>
            <person name="Banuelos O."/>
        </authorList>
    </citation>
    <scope>NUCLEOTIDE SEQUENCE [LARGE SCALE GENOMIC DNA]</scope>
    <source>
        <strain evidence="8 9">CECT8605</strain>
    </source>
</reference>
<dbReference type="Pfam" id="PF01555">
    <property type="entry name" value="N6_N4_Mtase"/>
    <property type="match status" value="1"/>
</dbReference>
<dbReference type="Gene3D" id="3.40.50.150">
    <property type="entry name" value="Vaccinia Virus protein VP39"/>
    <property type="match status" value="1"/>
</dbReference>
<gene>
    <name evidence="8" type="ORF">B5D07_10160</name>
</gene>
<comment type="similarity">
    <text evidence="1">Belongs to the N(4)/N(6)-methyltransferase family.</text>
</comment>
<dbReference type="InterPro" id="IPR041405">
    <property type="entry name" value="T3RM_EcoP15I_C"/>
</dbReference>
<protein>
    <submittedName>
        <fullName evidence="8">Site-specific DNA-methyltransferase</fullName>
    </submittedName>
</protein>
<dbReference type="InterPro" id="IPR002941">
    <property type="entry name" value="DNA_methylase_N4/N6"/>
</dbReference>
<name>A0A1V4FIW8_LIMRT</name>